<evidence type="ECO:0000256" key="2">
    <source>
        <dbReference type="ARBA" id="ARBA00023125"/>
    </source>
</evidence>
<dbReference type="SMART" id="SM00342">
    <property type="entry name" value="HTH_ARAC"/>
    <property type="match status" value="1"/>
</dbReference>
<reference evidence="5" key="1">
    <citation type="submission" date="2020-12" db="EMBL/GenBank/DDBJ databases">
        <title>Clostridium thailandense sp. nov., a novel acetogenic bacterium isolated from peat land soil in Thailand.</title>
        <authorList>
            <person name="Chaikitkaew S."/>
            <person name="Birkeland N.K."/>
        </authorList>
    </citation>
    <scope>NUCLEOTIDE SEQUENCE</scope>
    <source>
        <strain evidence="5">PL3</strain>
    </source>
</reference>
<evidence type="ECO:0000313" key="6">
    <source>
        <dbReference type="Proteomes" id="UP000694308"/>
    </source>
</evidence>
<dbReference type="InterPro" id="IPR018060">
    <property type="entry name" value="HTH_AraC"/>
</dbReference>
<dbReference type="Pfam" id="PF12833">
    <property type="entry name" value="HTH_18"/>
    <property type="match status" value="1"/>
</dbReference>
<dbReference type="InterPro" id="IPR018062">
    <property type="entry name" value="HTH_AraC-typ_CS"/>
</dbReference>
<dbReference type="GO" id="GO:0003700">
    <property type="term" value="F:DNA-binding transcription factor activity"/>
    <property type="evidence" value="ECO:0007669"/>
    <property type="project" value="InterPro"/>
</dbReference>
<dbReference type="PROSITE" id="PS00041">
    <property type="entry name" value="HTH_ARAC_FAMILY_1"/>
    <property type="match status" value="1"/>
</dbReference>
<dbReference type="InterPro" id="IPR003313">
    <property type="entry name" value="AraC-bd"/>
</dbReference>
<dbReference type="AlphaFoldDB" id="A0A949TY24"/>
<evidence type="ECO:0000256" key="3">
    <source>
        <dbReference type="ARBA" id="ARBA00023163"/>
    </source>
</evidence>
<keyword evidence="2" id="KW-0238">DNA-binding</keyword>
<protein>
    <submittedName>
        <fullName evidence="5">AraC family transcriptional regulator</fullName>
    </submittedName>
</protein>
<gene>
    <name evidence="5" type="ORF">I6U48_13720</name>
</gene>
<dbReference type="PANTHER" id="PTHR43280">
    <property type="entry name" value="ARAC-FAMILY TRANSCRIPTIONAL REGULATOR"/>
    <property type="match status" value="1"/>
</dbReference>
<accession>A0A949TY24</accession>
<proteinExistence type="predicted"/>
<dbReference type="RefSeq" id="WP_218321027.1">
    <property type="nucleotide sequence ID" value="NZ_JAEEGC010000061.1"/>
</dbReference>
<evidence type="ECO:0000259" key="4">
    <source>
        <dbReference type="PROSITE" id="PS01124"/>
    </source>
</evidence>
<evidence type="ECO:0000313" key="5">
    <source>
        <dbReference type="EMBL" id="MBV7273961.1"/>
    </source>
</evidence>
<keyword evidence="1" id="KW-0805">Transcription regulation</keyword>
<dbReference type="Proteomes" id="UP000694308">
    <property type="component" value="Unassembled WGS sequence"/>
</dbReference>
<sequence length="302" mass="35765">MRYSDYNEIKQRGTFNFPVEFHYVDKMHPRYMMSYHWHVEYEIIRILKGSLTVYLNQKEILAKEGDIIFIRDGILHSAVPKDCIYECVVFNMNLLLKENFSGTKYIQNIIDHNIIVNDYFPKSDSELNRIIFSLFEALKLQKDSYELTTLGLLYQIFGLMYNNKLYSTDFLKDSKKIMQLKKALEVIEESYSSTITLEDLSKVVGMSRKYFCKFFYEMTHRTPIDYLNYYRIECASYQLATTNLSITDIAYNCGFNDLSYFIKSFKKYKGITPSKYSKLEKTYNENCHNTNDDSIFLPSSAY</sequence>
<name>A0A949TY24_9CLOT</name>
<dbReference type="EMBL" id="JAEEGC010000061">
    <property type="protein sequence ID" value="MBV7273961.1"/>
    <property type="molecule type" value="Genomic_DNA"/>
</dbReference>
<keyword evidence="3" id="KW-0804">Transcription</keyword>
<dbReference type="CDD" id="cd02208">
    <property type="entry name" value="cupin_RmlC-like"/>
    <property type="match status" value="1"/>
</dbReference>
<evidence type="ECO:0000256" key="1">
    <source>
        <dbReference type="ARBA" id="ARBA00023015"/>
    </source>
</evidence>
<keyword evidence="6" id="KW-1185">Reference proteome</keyword>
<dbReference type="Pfam" id="PF02311">
    <property type="entry name" value="AraC_binding"/>
    <property type="match status" value="1"/>
</dbReference>
<dbReference type="PROSITE" id="PS01124">
    <property type="entry name" value="HTH_ARAC_FAMILY_2"/>
    <property type="match status" value="1"/>
</dbReference>
<organism evidence="5 6">
    <name type="scientific">Clostridium thailandense</name>
    <dbReference type="NCBI Taxonomy" id="2794346"/>
    <lineage>
        <taxon>Bacteria</taxon>
        <taxon>Bacillati</taxon>
        <taxon>Bacillota</taxon>
        <taxon>Clostridia</taxon>
        <taxon>Eubacteriales</taxon>
        <taxon>Clostridiaceae</taxon>
        <taxon>Clostridium</taxon>
    </lineage>
</organism>
<feature type="domain" description="HTH araC/xylS-type" evidence="4">
    <location>
        <begin position="181"/>
        <end position="279"/>
    </location>
</feature>
<dbReference type="PANTHER" id="PTHR43280:SF2">
    <property type="entry name" value="HTH-TYPE TRANSCRIPTIONAL REGULATOR EXSA"/>
    <property type="match status" value="1"/>
</dbReference>
<dbReference type="GO" id="GO:0043565">
    <property type="term" value="F:sequence-specific DNA binding"/>
    <property type="evidence" value="ECO:0007669"/>
    <property type="project" value="InterPro"/>
</dbReference>
<comment type="caution">
    <text evidence="5">The sequence shown here is derived from an EMBL/GenBank/DDBJ whole genome shotgun (WGS) entry which is preliminary data.</text>
</comment>